<evidence type="ECO:0000256" key="1">
    <source>
        <dbReference type="SAM" id="Phobius"/>
    </source>
</evidence>
<keyword evidence="1" id="KW-0472">Membrane</keyword>
<reference evidence="2" key="2">
    <citation type="submission" date="2008-12" db="EMBL/GenBank/DDBJ databases">
        <title>Improved gene annotation of the rice (Oryza sativa) genomes.</title>
        <authorList>
            <person name="Wang J."/>
            <person name="Li R."/>
            <person name="Fan W."/>
            <person name="Huang Q."/>
            <person name="Zhang J."/>
            <person name="Zhou Y."/>
            <person name="Hu Y."/>
            <person name="Zi S."/>
            <person name="Li J."/>
            <person name="Ni P."/>
            <person name="Zheng H."/>
            <person name="Zhang Y."/>
            <person name="Zhao M."/>
            <person name="Hao Q."/>
            <person name="McDermott J."/>
            <person name="Samudrala R."/>
            <person name="Kristiansen K."/>
            <person name="Wong G.K.-S."/>
        </authorList>
    </citation>
    <scope>NUCLEOTIDE SEQUENCE</scope>
</reference>
<keyword evidence="1" id="KW-0812">Transmembrane</keyword>
<proteinExistence type="predicted"/>
<feature type="transmembrane region" description="Helical" evidence="1">
    <location>
        <begin position="81"/>
        <end position="102"/>
    </location>
</feature>
<dbReference type="Proteomes" id="UP000007752">
    <property type="component" value="Chromosome 11"/>
</dbReference>
<protein>
    <submittedName>
        <fullName evidence="2">Uncharacterized protein</fullName>
    </submittedName>
</protein>
<dbReference type="AlphaFoldDB" id="A3C968"/>
<gene>
    <name evidence="2" type="ORF">OsJ_33166</name>
</gene>
<reference evidence="2" key="1">
    <citation type="journal article" date="2005" name="PLoS Biol.">
        <title>The genomes of Oryza sativa: a history of duplications.</title>
        <authorList>
            <person name="Yu J."/>
            <person name="Wang J."/>
            <person name="Lin W."/>
            <person name="Li S."/>
            <person name="Li H."/>
            <person name="Zhou J."/>
            <person name="Ni P."/>
            <person name="Dong W."/>
            <person name="Hu S."/>
            <person name="Zeng C."/>
            <person name="Zhang J."/>
            <person name="Zhang Y."/>
            <person name="Li R."/>
            <person name="Xu Z."/>
            <person name="Li S."/>
            <person name="Li X."/>
            <person name="Zheng H."/>
            <person name="Cong L."/>
            <person name="Lin L."/>
            <person name="Yin J."/>
            <person name="Geng J."/>
            <person name="Li G."/>
            <person name="Shi J."/>
            <person name="Liu J."/>
            <person name="Lv H."/>
            <person name="Li J."/>
            <person name="Wang J."/>
            <person name="Deng Y."/>
            <person name="Ran L."/>
            <person name="Shi X."/>
            <person name="Wang X."/>
            <person name="Wu Q."/>
            <person name="Li C."/>
            <person name="Ren X."/>
            <person name="Wang J."/>
            <person name="Wang X."/>
            <person name="Li D."/>
            <person name="Liu D."/>
            <person name="Zhang X."/>
            <person name="Ji Z."/>
            <person name="Zhao W."/>
            <person name="Sun Y."/>
            <person name="Zhang Z."/>
            <person name="Bao J."/>
            <person name="Han Y."/>
            <person name="Dong L."/>
            <person name="Ji J."/>
            <person name="Chen P."/>
            <person name="Wu S."/>
            <person name="Liu J."/>
            <person name="Xiao Y."/>
            <person name="Bu D."/>
            <person name="Tan J."/>
            <person name="Yang L."/>
            <person name="Ye C."/>
            <person name="Zhang J."/>
            <person name="Xu J."/>
            <person name="Zhou Y."/>
            <person name="Yu Y."/>
            <person name="Zhang B."/>
            <person name="Zhuang S."/>
            <person name="Wei H."/>
            <person name="Liu B."/>
            <person name="Lei M."/>
            <person name="Yu H."/>
            <person name="Li Y."/>
            <person name="Xu H."/>
            <person name="Wei S."/>
            <person name="He X."/>
            <person name="Fang L."/>
            <person name="Zhang Z."/>
            <person name="Zhang Y."/>
            <person name="Huang X."/>
            <person name="Su Z."/>
            <person name="Tong W."/>
            <person name="Li J."/>
            <person name="Tong Z."/>
            <person name="Li S."/>
            <person name="Ye J."/>
            <person name="Wang L."/>
            <person name="Fang L."/>
            <person name="Lei T."/>
            <person name="Chen C."/>
            <person name="Chen H."/>
            <person name="Xu Z."/>
            <person name="Li H."/>
            <person name="Huang H."/>
            <person name="Zhang F."/>
            <person name="Xu H."/>
            <person name="Li N."/>
            <person name="Zhao C."/>
            <person name="Li S."/>
            <person name="Dong L."/>
            <person name="Huang Y."/>
            <person name="Li L."/>
            <person name="Xi Y."/>
            <person name="Qi Q."/>
            <person name="Li W."/>
            <person name="Zhang B."/>
            <person name="Hu W."/>
            <person name="Zhang Y."/>
            <person name="Tian X."/>
            <person name="Jiao Y."/>
            <person name="Liang X."/>
            <person name="Jin J."/>
            <person name="Gao L."/>
            <person name="Zheng W."/>
            <person name="Hao B."/>
            <person name="Liu S."/>
            <person name="Wang W."/>
            <person name="Yuan L."/>
            <person name="Cao M."/>
            <person name="McDermott J."/>
            <person name="Samudrala R."/>
            <person name="Wang J."/>
            <person name="Wong G.K."/>
            <person name="Yang H."/>
        </authorList>
    </citation>
    <scope>NUCLEOTIDE SEQUENCE [LARGE SCALE GENOMIC DNA]</scope>
</reference>
<name>A3C968_ORYSJ</name>
<accession>A3C968</accession>
<dbReference type="EMBL" id="CM000148">
    <property type="protein sequence ID" value="EAZ17631.1"/>
    <property type="molecule type" value="Genomic_DNA"/>
</dbReference>
<organism evidence="2">
    <name type="scientific">Oryza sativa subsp. japonica</name>
    <name type="common">Rice</name>
    <dbReference type="NCBI Taxonomy" id="39947"/>
    <lineage>
        <taxon>Eukaryota</taxon>
        <taxon>Viridiplantae</taxon>
        <taxon>Streptophyta</taxon>
        <taxon>Embryophyta</taxon>
        <taxon>Tracheophyta</taxon>
        <taxon>Spermatophyta</taxon>
        <taxon>Magnoliopsida</taxon>
        <taxon>Liliopsida</taxon>
        <taxon>Poales</taxon>
        <taxon>Poaceae</taxon>
        <taxon>BOP clade</taxon>
        <taxon>Oryzoideae</taxon>
        <taxon>Oryzeae</taxon>
        <taxon>Oryzinae</taxon>
        <taxon>Oryza</taxon>
        <taxon>Oryza sativa</taxon>
    </lineage>
</organism>
<sequence length="234" mass="23770">MEAAAQRRREGKGKLRGGAALRRHVRPVSAIRLGHRVRPIPRRWRRQRSPRGNAEAVASDLRLPLPCTAAVSRDKAATLSVLLRVSSLLLLAVVAAAAHSHLASSIMSHQTPTPPRKMDSAAYDAVAANSDDELDDDRRAAAAAATADAGACCSGRTAGHGAGEEEVGGGDDCGTTCGLSSLSVLCVALGVWALCRAGGEPAAVVWALSSATCGALAGWVGVLAGIGALAASSA</sequence>
<keyword evidence="1" id="KW-1133">Transmembrane helix</keyword>
<evidence type="ECO:0000313" key="2">
    <source>
        <dbReference type="EMBL" id="EAZ17631.1"/>
    </source>
</evidence>